<dbReference type="Gene3D" id="3.40.50.2000">
    <property type="entry name" value="Glycogen Phosphorylase B"/>
    <property type="match status" value="1"/>
</dbReference>
<evidence type="ECO:0000313" key="2">
    <source>
        <dbReference type="EMBL" id="MFB9378500.1"/>
    </source>
</evidence>
<gene>
    <name evidence="2" type="ORF">ACFFVI_16160</name>
</gene>
<sequence length="300" mass="32343">MQLKTLASRLPLGDGFHWVTVPTPQSESLLAGEDVTWVHPGPTRDLRAAARNALLAAPLFRRRRISAVVSTGSSLAVSVIPQARLRGLPAYYIESATRTHGPSLSGRMLAAVPGVELYTQNAAWQSKKWKYAGSVFDGWQSRAEESGPPVKKVVVTLGTSRTYGFRRLVERLAPLLADTGAEVLWQTGVTDVSGLPIQQARKAVPAAELSAAMREADVVIAHAGTGAALEALQAGKLPILVPRRVEHDEHVDDHQDQIATMLRSRGLAIVREADTIDLRDLDRAASNVVELRGDALPLAL</sequence>
<dbReference type="SUPFAM" id="SSF53756">
    <property type="entry name" value="UDP-Glycosyltransferase/glycogen phosphorylase"/>
    <property type="match status" value="1"/>
</dbReference>
<dbReference type="Proteomes" id="UP001589748">
    <property type="component" value="Unassembled WGS sequence"/>
</dbReference>
<reference evidence="2 3" key="1">
    <citation type="submission" date="2024-09" db="EMBL/GenBank/DDBJ databases">
        <authorList>
            <person name="Sun Q."/>
            <person name="Mori K."/>
        </authorList>
    </citation>
    <scope>NUCLEOTIDE SEQUENCE [LARGE SCALE GENOMIC DNA]</scope>
    <source>
        <strain evidence="2 3">TISTR 1856</strain>
    </source>
</reference>
<dbReference type="RefSeq" id="WP_380136862.1">
    <property type="nucleotide sequence ID" value="NZ_JBHLUI010000008.1"/>
</dbReference>
<dbReference type="InterPro" id="IPR007235">
    <property type="entry name" value="Glyco_trans_28_C"/>
</dbReference>
<dbReference type="EMBL" id="JBHMDM010000007">
    <property type="protein sequence ID" value="MFB9378500.1"/>
    <property type="molecule type" value="Genomic_DNA"/>
</dbReference>
<dbReference type="PANTHER" id="PTHR21015">
    <property type="entry name" value="UDP-N-ACETYLGLUCOSAMINE--N-ACETYLMURAMYL-(PENTAPEPTIDE) PYROPHOSPHORYL-UNDECAPRENOL N-ACETYLGLUCOSAMINE TRANSFERASE 1"/>
    <property type="match status" value="1"/>
</dbReference>
<organism evidence="2 3">
    <name type="scientific">Kineococcus gynurae</name>
    <dbReference type="NCBI Taxonomy" id="452979"/>
    <lineage>
        <taxon>Bacteria</taxon>
        <taxon>Bacillati</taxon>
        <taxon>Actinomycetota</taxon>
        <taxon>Actinomycetes</taxon>
        <taxon>Kineosporiales</taxon>
        <taxon>Kineosporiaceae</taxon>
        <taxon>Kineococcus</taxon>
    </lineage>
</organism>
<keyword evidence="3" id="KW-1185">Reference proteome</keyword>
<feature type="domain" description="Glycosyl transferase family 28 C-terminal" evidence="1">
    <location>
        <begin position="153"/>
        <end position="264"/>
    </location>
</feature>
<dbReference type="Pfam" id="PF04101">
    <property type="entry name" value="Glyco_tran_28_C"/>
    <property type="match status" value="1"/>
</dbReference>
<dbReference type="PANTHER" id="PTHR21015:SF22">
    <property type="entry name" value="GLYCOSYLTRANSFERASE"/>
    <property type="match status" value="1"/>
</dbReference>
<name>A0ABV5LWN5_9ACTN</name>
<protein>
    <submittedName>
        <fullName evidence="2">Glycosyltransferase</fullName>
    </submittedName>
</protein>
<evidence type="ECO:0000313" key="3">
    <source>
        <dbReference type="Proteomes" id="UP001589748"/>
    </source>
</evidence>
<accession>A0ABV5LWN5</accession>
<evidence type="ECO:0000259" key="1">
    <source>
        <dbReference type="Pfam" id="PF04101"/>
    </source>
</evidence>
<proteinExistence type="predicted"/>
<comment type="caution">
    <text evidence="2">The sequence shown here is derived from an EMBL/GenBank/DDBJ whole genome shotgun (WGS) entry which is preliminary data.</text>
</comment>